<organism evidence="2">
    <name type="scientific">Alsobacter sp. KACC 23698</name>
    <dbReference type="NCBI Taxonomy" id="3149229"/>
    <lineage>
        <taxon>Bacteria</taxon>
        <taxon>Pseudomonadati</taxon>
        <taxon>Pseudomonadota</taxon>
        <taxon>Alphaproteobacteria</taxon>
        <taxon>Hyphomicrobiales</taxon>
        <taxon>Alsobacteraceae</taxon>
        <taxon>Alsobacter</taxon>
    </lineage>
</organism>
<reference evidence="2" key="1">
    <citation type="submission" date="2024-05" db="EMBL/GenBank/DDBJ databases">
        <authorList>
            <person name="Kim S."/>
            <person name="Heo J."/>
            <person name="Choi H."/>
            <person name="Choi Y."/>
            <person name="Kwon S.-W."/>
            <person name="Kim Y."/>
        </authorList>
    </citation>
    <scope>NUCLEOTIDE SEQUENCE</scope>
    <source>
        <strain evidence="2">KACC 23698</strain>
    </source>
</reference>
<accession>A0AAU7JBZ4</accession>
<protein>
    <submittedName>
        <fullName evidence="2">Uncharacterized protein</fullName>
    </submittedName>
</protein>
<evidence type="ECO:0000256" key="1">
    <source>
        <dbReference type="SAM" id="SignalP"/>
    </source>
</evidence>
<keyword evidence="1" id="KW-0732">Signal</keyword>
<feature type="chain" id="PRO_5043391949" evidence="1">
    <location>
        <begin position="20"/>
        <end position="84"/>
    </location>
</feature>
<gene>
    <name evidence="2" type="ORF">ABEG18_19025</name>
</gene>
<sequence length="84" mass="9031">MKIFALAIAATLAASAAYAQDTTVIHKEGLMGSKKTVIKRDTDSDVAVRRKVEVHTGSLSDCKTKTVKKTNEMGDTVKKTKSTC</sequence>
<proteinExistence type="predicted"/>
<name>A0AAU7JBZ4_9HYPH</name>
<evidence type="ECO:0000313" key="2">
    <source>
        <dbReference type="EMBL" id="XBO37796.1"/>
    </source>
</evidence>
<feature type="signal peptide" evidence="1">
    <location>
        <begin position="1"/>
        <end position="19"/>
    </location>
</feature>
<dbReference type="AlphaFoldDB" id="A0AAU7JBZ4"/>
<dbReference type="EMBL" id="CP157484">
    <property type="protein sequence ID" value="XBO37796.1"/>
    <property type="molecule type" value="Genomic_DNA"/>
</dbReference>
<dbReference type="RefSeq" id="WP_406854623.1">
    <property type="nucleotide sequence ID" value="NZ_CP157484.1"/>
</dbReference>